<proteinExistence type="inferred from homology"/>
<keyword evidence="3" id="KW-0479">Metal-binding</keyword>
<evidence type="ECO:0000256" key="6">
    <source>
        <dbReference type="ARBA" id="ARBA00023015"/>
    </source>
</evidence>
<comment type="caution">
    <text evidence="12">The sequence shown here is derived from an EMBL/GenBank/DDBJ whole genome shotgun (WGS) entry which is preliminary data.</text>
</comment>
<evidence type="ECO:0000256" key="5">
    <source>
        <dbReference type="ARBA" id="ARBA00022833"/>
    </source>
</evidence>
<comment type="subcellular location">
    <subcellularLocation>
        <location evidence="1">Nucleus</location>
    </subcellularLocation>
</comment>
<evidence type="ECO:0000256" key="7">
    <source>
        <dbReference type="ARBA" id="ARBA00023125"/>
    </source>
</evidence>
<dbReference type="PRINTS" id="PR00047">
    <property type="entry name" value="STROIDFINGER"/>
</dbReference>
<gene>
    <name evidence="12" type="ORF">PENTCL1PPCAC_15812</name>
</gene>
<evidence type="ECO:0000256" key="8">
    <source>
        <dbReference type="ARBA" id="ARBA00023163"/>
    </source>
</evidence>
<evidence type="ECO:0000256" key="4">
    <source>
        <dbReference type="ARBA" id="ARBA00022771"/>
    </source>
</evidence>
<accession>A0AAV5THB4</accession>
<dbReference type="PROSITE" id="PS51030">
    <property type="entry name" value="NUCLEAR_REC_DBD_2"/>
    <property type="match status" value="1"/>
</dbReference>
<comment type="similarity">
    <text evidence="2">Belongs to the nuclear hormone receptor family.</text>
</comment>
<evidence type="ECO:0000256" key="2">
    <source>
        <dbReference type="ARBA" id="ARBA00005993"/>
    </source>
</evidence>
<keyword evidence="10" id="KW-0539">Nucleus</keyword>
<dbReference type="GO" id="GO:0005634">
    <property type="term" value="C:nucleus"/>
    <property type="evidence" value="ECO:0007669"/>
    <property type="project" value="UniProtKB-SubCell"/>
</dbReference>
<keyword evidence="13" id="KW-1185">Reference proteome</keyword>
<dbReference type="EMBL" id="BTSX01000004">
    <property type="protein sequence ID" value="GMS93637.1"/>
    <property type="molecule type" value="Genomic_DNA"/>
</dbReference>
<keyword evidence="9" id="KW-0675">Receptor</keyword>
<evidence type="ECO:0000256" key="1">
    <source>
        <dbReference type="ARBA" id="ARBA00004123"/>
    </source>
</evidence>
<dbReference type="InterPro" id="IPR001628">
    <property type="entry name" value="Znf_hrmn_rcpt"/>
</dbReference>
<evidence type="ECO:0000259" key="11">
    <source>
        <dbReference type="PROSITE" id="PS51030"/>
    </source>
</evidence>
<dbReference type="GO" id="GO:0008270">
    <property type="term" value="F:zinc ion binding"/>
    <property type="evidence" value="ECO:0007669"/>
    <property type="project" value="UniProtKB-KW"/>
</dbReference>
<dbReference type="SUPFAM" id="SSF57716">
    <property type="entry name" value="Glucocorticoid receptor-like (DNA-binding domain)"/>
    <property type="match status" value="1"/>
</dbReference>
<dbReference type="InterPro" id="IPR013088">
    <property type="entry name" value="Znf_NHR/GATA"/>
</dbReference>
<evidence type="ECO:0000313" key="12">
    <source>
        <dbReference type="EMBL" id="GMS93637.1"/>
    </source>
</evidence>
<keyword evidence="6" id="KW-0805">Transcription regulation</keyword>
<reference evidence="12" key="1">
    <citation type="submission" date="2023-10" db="EMBL/GenBank/DDBJ databases">
        <title>Genome assembly of Pristionchus species.</title>
        <authorList>
            <person name="Yoshida K."/>
            <person name="Sommer R.J."/>
        </authorList>
    </citation>
    <scope>NUCLEOTIDE SEQUENCE</scope>
    <source>
        <strain evidence="12">RS0144</strain>
    </source>
</reference>
<dbReference type="CDD" id="cd06916">
    <property type="entry name" value="NR_DBD_like"/>
    <property type="match status" value="1"/>
</dbReference>
<feature type="domain" description="Nuclear receptor" evidence="11">
    <location>
        <begin position="93"/>
        <end position="173"/>
    </location>
</feature>
<feature type="non-terminal residue" evidence="12">
    <location>
        <position position="273"/>
    </location>
</feature>
<keyword evidence="7" id="KW-0238">DNA-binding</keyword>
<dbReference type="Proteomes" id="UP001432027">
    <property type="component" value="Unassembled WGS sequence"/>
</dbReference>
<dbReference type="GO" id="GO:0043565">
    <property type="term" value="F:sequence-specific DNA binding"/>
    <property type="evidence" value="ECO:0007669"/>
    <property type="project" value="InterPro"/>
</dbReference>
<keyword evidence="8" id="KW-0804">Transcription</keyword>
<keyword evidence="4" id="KW-0863">Zinc-finger</keyword>
<dbReference type="PROSITE" id="PS00031">
    <property type="entry name" value="NUCLEAR_REC_DBD_1"/>
    <property type="match status" value="1"/>
</dbReference>
<dbReference type="PANTHER" id="PTHR24083">
    <property type="entry name" value="NUCLEAR HORMONE RECEPTOR"/>
    <property type="match status" value="1"/>
</dbReference>
<evidence type="ECO:0000256" key="3">
    <source>
        <dbReference type="ARBA" id="ARBA00022723"/>
    </source>
</evidence>
<evidence type="ECO:0000256" key="10">
    <source>
        <dbReference type="ARBA" id="ARBA00023242"/>
    </source>
</evidence>
<dbReference type="FunFam" id="3.30.50.10:FF:000030">
    <property type="entry name" value="Nuclear Hormone Receptor family"/>
    <property type="match status" value="1"/>
</dbReference>
<evidence type="ECO:0000313" key="13">
    <source>
        <dbReference type="Proteomes" id="UP001432027"/>
    </source>
</evidence>
<dbReference type="SMART" id="SM00399">
    <property type="entry name" value="ZnF_C4"/>
    <property type="match status" value="1"/>
</dbReference>
<dbReference type="InterPro" id="IPR050274">
    <property type="entry name" value="Nuclear_hormone_rcpt_NR2"/>
</dbReference>
<dbReference type="AlphaFoldDB" id="A0AAV5THB4"/>
<keyword evidence="5" id="KW-0862">Zinc</keyword>
<dbReference type="Gene3D" id="3.30.50.10">
    <property type="entry name" value="Erythroid Transcription Factor GATA-1, subunit A"/>
    <property type="match status" value="1"/>
</dbReference>
<organism evidence="12 13">
    <name type="scientific">Pristionchus entomophagus</name>
    <dbReference type="NCBI Taxonomy" id="358040"/>
    <lineage>
        <taxon>Eukaryota</taxon>
        <taxon>Metazoa</taxon>
        <taxon>Ecdysozoa</taxon>
        <taxon>Nematoda</taxon>
        <taxon>Chromadorea</taxon>
        <taxon>Rhabditida</taxon>
        <taxon>Rhabditina</taxon>
        <taxon>Diplogasteromorpha</taxon>
        <taxon>Diplogasteroidea</taxon>
        <taxon>Neodiplogasteridae</taxon>
        <taxon>Pristionchus</taxon>
    </lineage>
</organism>
<name>A0AAV5THB4_9BILA</name>
<protein>
    <recommendedName>
        <fullName evidence="11">Nuclear receptor domain-containing protein</fullName>
    </recommendedName>
</protein>
<sequence>MNRRDNHDMFLVTTNFDISTSLDHEVESNESFGISSDEYSSSMNIVELDIPEDPDSHLPSSANCDQSTVSVISVPVRRGRRSKNGDEPLKECADSCRVCGDKSTGHHYDIPSCNGCKSFFRRTILDQRRFICESDENCAVLPKTRKEQKRRHFRACRFRKCVEVGMNPQGFVVEEDEGREALRVALKRRELQIEIPHNIVAIGEHVNRLVDNLMYIEFRHQSLRRSDQKPLPTNPQTIHDLLQRPTAMGQPHQDMLVWPLAQIHIRAVMSLEV</sequence>
<dbReference type="Pfam" id="PF00105">
    <property type="entry name" value="zf-C4"/>
    <property type="match status" value="1"/>
</dbReference>
<dbReference type="GO" id="GO:0003700">
    <property type="term" value="F:DNA-binding transcription factor activity"/>
    <property type="evidence" value="ECO:0007669"/>
    <property type="project" value="InterPro"/>
</dbReference>
<evidence type="ECO:0000256" key="9">
    <source>
        <dbReference type="ARBA" id="ARBA00023170"/>
    </source>
</evidence>